<evidence type="ECO:0000256" key="2">
    <source>
        <dbReference type="SAM" id="MobiDB-lite"/>
    </source>
</evidence>
<feature type="compositionally biased region" description="Polar residues" evidence="2">
    <location>
        <begin position="290"/>
        <end position="312"/>
    </location>
</feature>
<comment type="caution">
    <text evidence="3">The sequence shown here is derived from an EMBL/GenBank/DDBJ whole genome shotgun (WGS) entry which is preliminary data.</text>
</comment>
<proteinExistence type="predicted"/>
<feature type="region of interest" description="Disordered" evidence="2">
    <location>
        <begin position="401"/>
        <end position="454"/>
    </location>
</feature>
<dbReference type="GO" id="GO:0032007">
    <property type="term" value="P:negative regulation of TOR signaling"/>
    <property type="evidence" value="ECO:0007669"/>
    <property type="project" value="TreeGrafter"/>
</dbReference>
<feature type="compositionally biased region" description="Low complexity" evidence="2">
    <location>
        <begin position="1163"/>
        <end position="1189"/>
    </location>
</feature>
<feature type="coiled-coil region" evidence="1">
    <location>
        <begin position="832"/>
        <end position="859"/>
    </location>
</feature>
<sequence length="1237" mass="139528">MEVAELLDRLESNQPEIVEESKKKFREIFLNTKESWLVNGLCDYYLSTSSSRSVEILVGVREPHDRHLFDRLSDSLKGSSKLQTLTLLGHIVRRHPAWLHKIAHHSLLKELLKLLKVETDILPLMTALLVLIVLLPMIPDLIGGYLQDIFEVFSRLAAWNTNNPNKLPEEHLLHLQVGLYTLFHRLYGMYPCNFLSYLRHEYGQIENLGIFSHTIKPMLDTVKMHPLLVTASKDAETATSRWMKMEHHDVILECAKFASLDTLERPREEVSHQGLPPTSRKRYSLEHSSLESAYQHQIKGNPSLNPTSSQVTQKEDWSPSIFCGMDTPPPQEVVPTSIPQTPNSQSYIVSSSVPHQEGTSPPEAAIEATPETTPIKDMRHLGRHPPVNSSVARALTSFSSSKWAGVTSGSSTPAQSQPSSPMKKEPSPFRFPPEGSNSSKSAFEQPQRDSMPSAFERRDSLFSQKIQRIQQDRIQVIDSLALNVRSKMSGVPPTSPLRSIANEISIPNSPVHMEPTAPVPGGKEWLVAKPVPEKNGFRFDSAETSGTVSSHLDSSQEDQEVLEIVRQGEQWSIDTQPKQSSVLPSSQRQCDSVLEEFHPPHMDDYEECEQESGSPCTSGGLHMPTSRSMREFAHRVHQQHRQRCYSQCTTDTERSYLAGFSTGSSPGEGSAALLHSRVQRANSCPDMKRGPVLPGAEANIGRTLEEKEELEDLEGALSNLDVNEQPHTTNGREEENDQLSQEFASVTFMKQMATASTQTVDHWSPLPYEHLFLGAFPPVEHAQTHNGEMKASTAPSPAPLCHHTELFPRYSPYAMLDKYIETVIQGHGKDDRDTKKANVQGLESELKTVKEQLTLLNIQLQFERHRREAHAERNRRLLGKSRSNRALEEHNSALRDQLSLLQKDIENLYNEREKKKKEVQITEQQLQETINYWQSQCNTHQKDIKELRRKNELLEHELKQAKEKATTNMKELQQVKSVFFEVTNEMQHAVAEASAGQQLRSNLEELQKELILMGELQQKYRDRFSQLPLLRHYEEEQAHLHHSYREELKGVNEMLESRNSLLEAAKARIIELDSVVTRRDMIIADQKRILKQVKEEYQKKLEAVESKCDTHRAIRQRMESHVLELYHQLDIAEKTSKVKGSRSPDSSAAHEVSVISAGSADKPSFSPHSSPLSESLGSAEGSLSGILSGKDVGMKNLQVIVDQPEQPSADQQQPVTSQQSASMDIAAADNSIPEEEG</sequence>
<dbReference type="Proteomes" id="UP000235965">
    <property type="component" value="Unassembled WGS sequence"/>
</dbReference>
<feature type="region of interest" description="Disordered" evidence="2">
    <location>
        <begin position="604"/>
        <end position="624"/>
    </location>
</feature>
<organism evidence="3 4">
    <name type="scientific">Cryptotermes secundus</name>
    <dbReference type="NCBI Taxonomy" id="105785"/>
    <lineage>
        <taxon>Eukaryota</taxon>
        <taxon>Metazoa</taxon>
        <taxon>Ecdysozoa</taxon>
        <taxon>Arthropoda</taxon>
        <taxon>Hexapoda</taxon>
        <taxon>Insecta</taxon>
        <taxon>Pterygota</taxon>
        <taxon>Neoptera</taxon>
        <taxon>Polyneoptera</taxon>
        <taxon>Dictyoptera</taxon>
        <taxon>Blattodea</taxon>
        <taxon>Blattoidea</taxon>
        <taxon>Termitoidae</taxon>
        <taxon>Kalotermitidae</taxon>
        <taxon>Cryptotermitinae</taxon>
        <taxon>Cryptotermes</taxon>
    </lineage>
</organism>
<feature type="compositionally biased region" description="Polar residues" evidence="2">
    <location>
        <begin position="1205"/>
        <end position="1222"/>
    </location>
</feature>
<feature type="coiled-coil region" evidence="1">
    <location>
        <begin position="884"/>
        <end position="975"/>
    </location>
</feature>
<dbReference type="GO" id="GO:0051726">
    <property type="term" value="P:regulation of cell cycle"/>
    <property type="evidence" value="ECO:0007669"/>
    <property type="project" value="TreeGrafter"/>
</dbReference>
<feature type="region of interest" description="Disordered" evidence="2">
    <location>
        <begin position="1135"/>
        <end position="1237"/>
    </location>
</feature>
<feature type="compositionally biased region" description="Polar residues" evidence="2">
    <location>
        <begin position="337"/>
        <end position="359"/>
    </location>
</feature>
<accession>A0A2J7QC02</accession>
<keyword evidence="4" id="KW-1185">Reference proteome</keyword>
<dbReference type="Pfam" id="PF04388">
    <property type="entry name" value="Hamartin"/>
    <property type="match status" value="1"/>
</dbReference>
<dbReference type="OrthoDB" id="6022054at2759"/>
<dbReference type="FunCoup" id="A0A2J7QC02">
    <property type="interactions" value="1550"/>
</dbReference>
<dbReference type="InterPro" id="IPR007483">
    <property type="entry name" value="Hamartin"/>
</dbReference>
<evidence type="ECO:0008006" key="5">
    <source>
        <dbReference type="Google" id="ProtNLM"/>
    </source>
</evidence>
<dbReference type="InParanoid" id="A0A2J7QC02"/>
<dbReference type="AlphaFoldDB" id="A0A2J7QC02"/>
<dbReference type="PANTHER" id="PTHR15154">
    <property type="entry name" value="HAMARTIN"/>
    <property type="match status" value="1"/>
</dbReference>
<feature type="region of interest" description="Disordered" evidence="2">
    <location>
        <begin position="265"/>
        <end position="367"/>
    </location>
</feature>
<evidence type="ECO:0000256" key="1">
    <source>
        <dbReference type="SAM" id="Coils"/>
    </source>
</evidence>
<dbReference type="PANTHER" id="PTHR15154:SF2">
    <property type="entry name" value="HAMARTIN"/>
    <property type="match status" value="1"/>
</dbReference>
<dbReference type="EMBL" id="NEVH01016293">
    <property type="protein sequence ID" value="PNF26099.1"/>
    <property type="molecule type" value="Genomic_DNA"/>
</dbReference>
<feature type="compositionally biased region" description="Polar residues" evidence="2">
    <location>
        <begin position="435"/>
        <end position="450"/>
    </location>
</feature>
<keyword evidence="1" id="KW-0175">Coiled coil</keyword>
<dbReference type="GO" id="GO:0033596">
    <property type="term" value="C:TSC1-TSC2 complex"/>
    <property type="evidence" value="ECO:0007669"/>
    <property type="project" value="TreeGrafter"/>
</dbReference>
<gene>
    <name evidence="3" type="ORF">B7P43_G04921</name>
</gene>
<evidence type="ECO:0000313" key="3">
    <source>
        <dbReference type="EMBL" id="PNF26099.1"/>
    </source>
</evidence>
<name>A0A2J7QC02_9NEOP</name>
<protein>
    <recommendedName>
        <fullName evidence="5">Hamartin</fullName>
    </recommendedName>
</protein>
<feature type="coiled-coil region" evidence="1">
    <location>
        <begin position="1045"/>
        <end position="1114"/>
    </location>
</feature>
<reference evidence="3 4" key="1">
    <citation type="submission" date="2017-12" db="EMBL/GenBank/DDBJ databases">
        <title>Hemimetabolous genomes reveal molecular basis of termite eusociality.</title>
        <authorList>
            <person name="Harrison M.C."/>
            <person name="Jongepier E."/>
            <person name="Robertson H.M."/>
            <person name="Arning N."/>
            <person name="Bitard-Feildel T."/>
            <person name="Chao H."/>
            <person name="Childers C.P."/>
            <person name="Dinh H."/>
            <person name="Doddapaneni H."/>
            <person name="Dugan S."/>
            <person name="Gowin J."/>
            <person name="Greiner C."/>
            <person name="Han Y."/>
            <person name="Hu H."/>
            <person name="Hughes D.S.T."/>
            <person name="Huylmans A.-K."/>
            <person name="Kemena C."/>
            <person name="Kremer L.P.M."/>
            <person name="Lee S.L."/>
            <person name="Lopez-Ezquerra A."/>
            <person name="Mallet L."/>
            <person name="Monroy-Kuhn J.M."/>
            <person name="Moser A."/>
            <person name="Murali S.C."/>
            <person name="Muzny D.M."/>
            <person name="Otani S."/>
            <person name="Piulachs M.-D."/>
            <person name="Poelchau M."/>
            <person name="Qu J."/>
            <person name="Schaub F."/>
            <person name="Wada-Katsumata A."/>
            <person name="Worley K.C."/>
            <person name="Xie Q."/>
            <person name="Ylla G."/>
            <person name="Poulsen M."/>
            <person name="Gibbs R.A."/>
            <person name="Schal C."/>
            <person name="Richards S."/>
            <person name="Belles X."/>
            <person name="Korb J."/>
            <person name="Bornberg-Bauer E."/>
        </authorList>
    </citation>
    <scope>NUCLEOTIDE SEQUENCE [LARGE SCALE GENOMIC DNA]</scope>
    <source>
        <tissue evidence="3">Whole body</tissue>
    </source>
</reference>
<evidence type="ECO:0000313" key="4">
    <source>
        <dbReference type="Proteomes" id="UP000235965"/>
    </source>
</evidence>
<feature type="compositionally biased region" description="Low complexity" evidence="2">
    <location>
        <begin position="407"/>
        <end position="421"/>
    </location>
</feature>
<dbReference type="STRING" id="105785.A0A2J7QC02"/>
<dbReference type="GO" id="GO:0008285">
    <property type="term" value="P:negative regulation of cell population proliferation"/>
    <property type="evidence" value="ECO:0007669"/>
    <property type="project" value="TreeGrafter"/>
</dbReference>